<dbReference type="STRING" id="1338011.BD94_0828"/>
<dbReference type="InterPro" id="IPR054363">
    <property type="entry name" value="GH95_cat"/>
</dbReference>
<sequence length="727" mass="83558">MIKCLKLILFLCFITTYNSQTTNNNSPQELFIQSIRNTSEHKTIPLGKTIYQGIFTGNGLLGTMTYLQDASSCKITIGRTDVYDHRNGEENLFERPRLPLGYFEVKLSDNITDAVGKIDLYNAESSAELKTNSGNIRINAITFSEEDYILLHIDDQNYKNKYEVIWVPEKSESPRRNFSYAKQPENYLPNPTVRITNHNNITTSYQTMLAGGGYSVAYTEKRLNNLKYVLIATDYMTRNNEAGKNAEKRLAAFEWNKLNSKIKNHQNWWHQYYNKSSFNIPDQELQDFYNYQLYKLASATRANKPAIDLQGPWTDKTPWPGYWYNLNMQLTYSPLYMANHLELAESLVKAIDRNYDSLIKNVPKEYQYNSIALGRSGGPDMYAPVKVVKGSNASITNSEAETGNLTWLLYYYYQHYDVTRDEILGNKIFSLLKKSINYYIHLLGKNKEGKYQIEAKTYSPEYSKGYAINTNYDLSILRWGLKTLIEMDNKKGGKDELHTQWQDILQNLIPFPANESGYMIAQDVPYSESHRHYSHLLMIYPFYEINWDQAENHNIIEKSINTWQSKPEALQGYSLTGHASMKAMMGRGDESRDIMKTFIQKFVKPNTLYAESGPVIETPLAGMQSIQELYLQHWNGITRIFPAAPADWKDISFKNLRTSGAFLISAIRKNGKNTEVNIYSEKGGQIKIKPNFEGAFTLSGSAKLIRHSNSVYVYKIPKGKTLTLKAN</sequence>
<dbReference type="AlphaFoldDB" id="A0A077EDB1"/>
<dbReference type="PANTHER" id="PTHR31084">
    <property type="entry name" value="ALPHA-L-FUCOSIDASE 2"/>
    <property type="match status" value="1"/>
</dbReference>
<dbReference type="EMBL" id="CP007547">
    <property type="protein sequence ID" value="AIL44603.1"/>
    <property type="molecule type" value="Genomic_DNA"/>
</dbReference>
<evidence type="ECO:0000256" key="1">
    <source>
        <dbReference type="SAM" id="SignalP"/>
    </source>
</evidence>
<name>A0A077EDB1_9FLAO</name>
<dbReference type="InterPro" id="IPR008928">
    <property type="entry name" value="6-hairpin_glycosidase_sf"/>
</dbReference>
<dbReference type="Proteomes" id="UP000028933">
    <property type="component" value="Chromosome"/>
</dbReference>
<dbReference type="PANTHER" id="PTHR31084:SF0">
    <property type="entry name" value="ALPHA-L-FUCOSIDASE 2"/>
    <property type="match status" value="1"/>
</dbReference>
<reference evidence="3 4" key="1">
    <citation type="journal article" date="2013" name="Lancet">
        <title>First case of E anophelis outbreak in an intensive-care unit.</title>
        <authorList>
            <person name="Teo J."/>
            <person name="Tan S.Y."/>
            <person name="Tay M."/>
            <person name="Ding Y."/>
            <person name="Kjelleberg S."/>
            <person name="Givskov M."/>
            <person name="Lin R.T."/>
            <person name="Yang L."/>
        </authorList>
    </citation>
    <scope>NUCLEOTIDE SEQUENCE [LARGE SCALE GENOMIC DNA]</scope>
    <source>
        <strain evidence="3 4">NUHP1</strain>
    </source>
</reference>
<feature type="domain" description="Glycosyl hydrolase family 95 catalytic" evidence="2">
    <location>
        <begin position="280"/>
        <end position="608"/>
    </location>
</feature>
<gene>
    <name evidence="3" type="ORF">BD94_0828</name>
</gene>
<feature type="chain" id="PRO_5001717927" evidence="1">
    <location>
        <begin position="20"/>
        <end position="727"/>
    </location>
</feature>
<dbReference type="GO" id="GO:0004560">
    <property type="term" value="F:alpha-L-fucosidase activity"/>
    <property type="evidence" value="ECO:0007669"/>
    <property type="project" value="TreeGrafter"/>
</dbReference>
<feature type="signal peptide" evidence="1">
    <location>
        <begin position="1"/>
        <end position="19"/>
    </location>
</feature>
<dbReference type="GO" id="GO:0005975">
    <property type="term" value="P:carbohydrate metabolic process"/>
    <property type="evidence" value="ECO:0007669"/>
    <property type="project" value="InterPro"/>
</dbReference>
<proteinExistence type="predicted"/>
<dbReference type="KEGG" id="eao:BD94_0828"/>
<evidence type="ECO:0000313" key="4">
    <source>
        <dbReference type="Proteomes" id="UP000028933"/>
    </source>
</evidence>
<dbReference type="Pfam" id="PF22124">
    <property type="entry name" value="Glyco_hydro_95_cat"/>
    <property type="match status" value="1"/>
</dbReference>
<organism evidence="3 4">
    <name type="scientific">Elizabethkingia anophelis NUHP1</name>
    <dbReference type="NCBI Taxonomy" id="1338011"/>
    <lineage>
        <taxon>Bacteria</taxon>
        <taxon>Pseudomonadati</taxon>
        <taxon>Bacteroidota</taxon>
        <taxon>Flavobacteriia</taxon>
        <taxon>Flavobacteriales</taxon>
        <taxon>Weeksellaceae</taxon>
        <taxon>Elizabethkingia</taxon>
    </lineage>
</organism>
<dbReference type="Gene3D" id="1.50.10.10">
    <property type="match status" value="1"/>
</dbReference>
<dbReference type="InterPro" id="IPR012341">
    <property type="entry name" value="6hp_glycosidase-like_sf"/>
</dbReference>
<accession>A0A077EDB1</accession>
<keyword evidence="1" id="KW-0732">Signal</keyword>
<evidence type="ECO:0000313" key="3">
    <source>
        <dbReference type="EMBL" id="AIL44603.1"/>
    </source>
</evidence>
<dbReference type="RefSeq" id="WP_024564838.1">
    <property type="nucleotide sequence ID" value="NZ_CP007547.1"/>
</dbReference>
<protein>
    <submittedName>
        <fullName evidence="3">Putative large secreted protein</fullName>
    </submittedName>
</protein>
<dbReference type="eggNOG" id="COG1554">
    <property type="taxonomic scope" value="Bacteria"/>
</dbReference>
<evidence type="ECO:0000259" key="2">
    <source>
        <dbReference type="Pfam" id="PF22124"/>
    </source>
</evidence>
<dbReference type="HOGENOM" id="CLU_014621_0_0_10"/>
<dbReference type="SUPFAM" id="SSF48208">
    <property type="entry name" value="Six-hairpin glycosidases"/>
    <property type="match status" value="1"/>
</dbReference>